<feature type="region of interest" description="Disordered" evidence="1">
    <location>
        <begin position="487"/>
        <end position="517"/>
    </location>
</feature>
<dbReference type="Gene3D" id="2.130.10.10">
    <property type="entry name" value="YVTN repeat-like/Quinoprotein amine dehydrogenase"/>
    <property type="match status" value="1"/>
</dbReference>
<dbReference type="AlphaFoldDB" id="A0A5A8DDU1"/>
<protein>
    <submittedName>
        <fullName evidence="3">Uncharacterized protein</fullName>
    </submittedName>
</protein>
<dbReference type="InterPro" id="IPR042411">
    <property type="entry name" value="WDR27"/>
</dbReference>
<dbReference type="PANTHER" id="PTHR44525:SF1">
    <property type="entry name" value="WD REPEAT-CONTAINING PROTEIN 27"/>
    <property type="match status" value="1"/>
</dbReference>
<gene>
    <name evidence="3" type="ORF">FNF28_04608</name>
    <name evidence="2" type="ORF">FNF29_00779</name>
</gene>
<feature type="compositionally biased region" description="Gly residues" evidence="1">
    <location>
        <begin position="500"/>
        <end position="510"/>
    </location>
</feature>
<reference evidence="3 5" key="1">
    <citation type="submission" date="2019-07" db="EMBL/GenBank/DDBJ databases">
        <title>Genomes of Cafeteria roenbergensis.</title>
        <authorList>
            <person name="Fischer M.G."/>
            <person name="Hackl T."/>
            <person name="Roman M."/>
        </authorList>
    </citation>
    <scope>NUCLEOTIDE SEQUENCE [LARGE SCALE GENOMIC DNA]</scope>
    <source>
        <strain evidence="2">BVI</strain>
        <strain evidence="3 5">RCC970-E3</strain>
    </source>
</reference>
<evidence type="ECO:0000313" key="3">
    <source>
        <dbReference type="EMBL" id="KAA0162727.1"/>
    </source>
</evidence>
<comment type="caution">
    <text evidence="3">The sequence shown here is derived from an EMBL/GenBank/DDBJ whole genome shotgun (WGS) entry which is preliminary data.</text>
</comment>
<dbReference type="EMBL" id="VLTN01000003">
    <property type="protein sequence ID" value="KAA0156668.1"/>
    <property type="molecule type" value="Genomic_DNA"/>
</dbReference>
<feature type="compositionally biased region" description="Pro residues" evidence="1">
    <location>
        <begin position="141"/>
        <end position="154"/>
    </location>
</feature>
<evidence type="ECO:0000313" key="4">
    <source>
        <dbReference type="Proteomes" id="UP000323011"/>
    </source>
</evidence>
<evidence type="ECO:0000256" key="1">
    <source>
        <dbReference type="SAM" id="MobiDB-lite"/>
    </source>
</evidence>
<keyword evidence="4" id="KW-1185">Reference proteome</keyword>
<dbReference type="Proteomes" id="UP000324907">
    <property type="component" value="Unassembled WGS sequence"/>
</dbReference>
<evidence type="ECO:0000313" key="5">
    <source>
        <dbReference type="Proteomes" id="UP000324907"/>
    </source>
</evidence>
<name>A0A5A8DDU1_CAFRO</name>
<evidence type="ECO:0000313" key="2">
    <source>
        <dbReference type="EMBL" id="KAA0156668.1"/>
    </source>
</evidence>
<organism evidence="3 5">
    <name type="scientific">Cafeteria roenbergensis</name>
    <name type="common">Marine flagellate</name>
    <dbReference type="NCBI Taxonomy" id="33653"/>
    <lineage>
        <taxon>Eukaryota</taxon>
        <taxon>Sar</taxon>
        <taxon>Stramenopiles</taxon>
        <taxon>Bigyra</taxon>
        <taxon>Opalozoa</taxon>
        <taxon>Bicosoecida</taxon>
        <taxon>Cafeteriaceae</taxon>
        <taxon>Cafeteria</taxon>
    </lineage>
</organism>
<feature type="region of interest" description="Disordered" evidence="1">
    <location>
        <begin position="131"/>
        <end position="160"/>
    </location>
</feature>
<dbReference type="Proteomes" id="UP000323011">
    <property type="component" value="Unassembled WGS sequence"/>
</dbReference>
<dbReference type="SUPFAM" id="SSF50998">
    <property type="entry name" value="Quinoprotein alcohol dehydrogenase-like"/>
    <property type="match status" value="2"/>
</dbReference>
<dbReference type="EMBL" id="VLTL01000077">
    <property type="protein sequence ID" value="KAA0162727.1"/>
    <property type="molecule type" value="Genomic_DNA"/>
</dbReference>
<dbReference type="PANTHER" id="PTHR44525">
    <property type="entry name" value="WD REPEAT-CONTAINING PROTEIN 27"/>
    <property type="match status" value="1"/>
</dbReference>
<proteinExistence type="predicted"/>
<dbReference type="InterPro" id="IPR011047">
    <property type="entry name" value="Quinoprotein_ADH-like_sf"/>
</dbReference>
<sequence>MEWTRDEAVCGKDVTAMTVSGEDVIIATYSGRRAECLARPLAGGAWTTAGSCRGRIRALCPLRTGGAMALAATERELLSVRDCGDAELSVLARDVPVMASSGGLCAMGSLALLCGGGRIAVADVSKAGSSGGSGVLSVLPPQRPPVPGPRPTTPPSGASTEDFQLEAAAWAARDASRSRWERTWSAALCAVLLDADRGLALVGTARRALEVWDVQNDCVAASSGVLGSSPPRCLALLPEQSGARTGSSAVAMGTQAGEVLLGWVAGAAGGRGEGGYAVRATVVARLAVPLLQTASLSAAGAAGAAAGVRPAAHHAPSAGVLVDPAGSIAVTALMHLPGQAVAGAASGPAASDAGAAESLVPSWLESVSSPAAKQRPSLLACCSSAGIVLLDLASRLPVPVAPGAAAGGDGVRSAKWAVAPSVALGVATTARGEAVVTVSRSQPGDDMDPAPVLGRAGVRGDIACVWSVWGRSASVVSSGWLRGGAHEEREAGGDAAGRRVGAGAGGGARDPGGDDASAACAGGVGGYGDDSDDYGDGSFDDVDDGLDGGYEGAVNSAASVTSGPGVEPGAHGPSGVGFCHADRVMCVAAKRELLVYELTVEENGLCDGVQGRDGLTRCRLAADLGLAGDARAAAGGAGGGASRGVSRLAGPPARATTCLHTEQGPDGTGVLVGLSDGTVCAVDLAAGGGPAASGGFALPEAAVPRVVRAFGDLALTASMGSSSAGSAAPLLAWDLRTPCADPVAAFAGQSQRLGGPLCAGATLTRCGRFVVTGSADASAYVFDLRAPAVPLARLRGPSDAVADVCAHPLTPCVWAACSDGSVVAYL</sequence>
<accession>A0A5A8DDU1</accession>
<dbReference type="InterPro" id="IPR015943">
    <property type="entry name" value="WD40/YVTN_repeat-like_dom_sf"/>
</dbReference>